<dbReference type="SUPFAM" id="SSF54897">
    <property type="entry name" value="Protease propeptides/inhibitors"/>
    <property type="match status" value="1"/>
</dbReference>
<dbReference type="PROSITE" id="PS00138">
    <property type="entry name" value="SUBTILASE_SER"/>
    <property type="match status" value="1"/>
</dbReference>
<evidence type="ECO:0000256" key="9">
    <source>
        <dbReference type="ARBA" id="ARBA00022837"/>
    </source>
</evidence>
<feature type="binding site" evidence="11">
    <location>
        <position position="550"/>
    </location>
    <ligand>
        <name>Ca(2+)</name>
        <dbReference type="ChEBI" id="CHEBI:29108"/>
    </ligand>
</feature>
<dbReference type="PANTHER" id="PTHR14218:SF15">
    <property type="entry name" value="TRIPEPTIDYL-PEPTIDASE 1"/>
    <property type="match status" value="1"/>
</dbReference>
<keyword evidence="9 11" id="KW-0106">Calcium</keyword>
<evidence type="ECO:0000256" key="5">
    <source>
        <dbReference type="ARBA" id="ARBA00022670"/>
    </source>
</evidence>
<feature type="active site" description="Charge relay system" evidence="11">
    <location>
        <position position="486"/>
    </location>
</feature>
<dbReference type="InterPro" id="IPR036852">
    <property type="entry name" value="Peptidase_S8/S53_dom_sf"/>
</dbReference>
<feature type="chain" id="PRO_5042072574" description="tripeptidyl-peptidase II" evidence="12">
    <location>
        <begin position="20"/>
        <end position="573"/>
    </location>
</feature>
<dbReference type="SMART" id="SM00944">
    <property type="entry name" value="Pro-kuma_activ"/>
    <property type="match status" value="1"/>
</dbReference>
<evidence type="ECO:0000256" key="2">
    <source>
        <dbReference type="ARBA" id="ARBA00002451"/>
    </source>
</evidence>
<comment type="catalytic activity">
    <reaction evidence="1">
        <text>Release of an N-terminal tripeptide from a polypeptide.</text>
        <dbReference type="EC" id="3.4.14.10"/>
    </reaction>
</comment>
<dbReference type="GO" id="GO:0008240">
    <property type="term" value="F:tripeptidyl-peptidase activity"/>
    <property type="evidence" value="ECO:0007669"/>
    <property type="project" value="UniProtKB-EC"/>
</dbReference>
<dbReference type="CDD" id="cd11377">
    <property type="entry name" value="Pro-peptidase_S53"/>
    <property type="match status" value="1"/>
</dbReference>
<keyword evidence="6 11" id="KW-0479">Metal-binding</keyword>
<gene>
    <name evidence="14" type="ORF">MYCIT1_LOCUS29050</name>
</gene>
<comment type="caution">
    <text evidence="14">The sequence shown here is derived from an EMBL/GenBank/DDBJ whole genome shotgun (WGS) entry which is preliminary data.</text>
</comment>
<dbReference type="Pfam" id="PF00082">
    <property type="entry name" value="Peptidase_S8"/>
    <property type="match status" value="1"/>
</dbReference>
<dbReference type="EMBL" id="CAVNYO010000434">
    <property type="protein sequence ID" value="CAK5279197.1"/>
    <property type="molecule type" value="Genomic_DNA"/>
</dbReference>
<feature type="domain" description="Peptidase S53" evidence="13">
    <location>
        <begin position="211"/>
        <end position="572"/>
    </location>
</feature>
<protein>
    <recommendedName>
        <fullName evidence="4">tripeptidyl-peptidase II</fullName>
        <ecNumber evidence="4">3.4.14.10</ecNumber>
    </recommendedName>
</protein>
<accession>A0AAD2HSC7</accession>
<name>A0AAD2HSC7_9AGAR</name>
<feature type="active site" description="Charge relay system" evidence="11">
    <location>
        <position position="291"/>
    </location>
</feature>
<feature type="signal peptide" evidence="12">
    <location>
        <begin position="1"/>
        <end position="19"/>
    </location>
</feature>
<comment type="cofactor">
    <cofactor evidence="11">
        <name>Ca(2+)</name>
        <dbReference type="ChEBI" id="CHEBI:29108"/>
    </cofactor>
    <text evidence="11">Binds 1 Ca(2+) ion per subunit.</text>
</comment>
<keyword evidence="7 11" id="KW-0378">Hydrolase</keyword>
<keyword evidence="15" id="KW-1185">Reference proteome</keyword>
<dbReference type="InterPro" id="IPR015366">
    <property type="entry name" value="S53_propep"/>
</dbReference>
<evidence type="ECO:0000313" key="15">
    <source>
        <dbReference type="Proteomes" id="UP001295794"/>
    </source>
</evidence>
<feature type="binding site" evidence="11">
    <location>
        <position position="528"/>
    </location>
    <ligand>
        <name>Ca(2+)</name>
        <dbReference type="ChEBI" id="CHEBI:29108"/>
    </ligand>
</feature>
<feature type="binding site" evidence="11">
    <location>
        <position position="552"/>
    </location>
    <ligand>
        <name>Ca(2+)</name>
        <dbReference type="ChEBI" id="CHEBI:29108"/>
    </ligand>
</feature>
<sequence length="573" mass="59689">MSFSSALTVLAAIAAVAAAKGPMVLHESRTTTPVGFVSHGPAPATDQLELRFALAQNNPTGLQNKLMEVSTPGNDNYRQWLSMEDVKSYMAPSADTVAAFNTFAAAQGLQITGSSPNGDWVTATLPVSQANDLFDANFEVFSHPELADTITRTMSVSLPHEIVGVVDVIHPSTAFVEPQPRLAPSVIQLDVPSQAKRAIPASCNTRVASGVMTPACLQALYGIPTAPATQKNNSILITGYIDQWAQTADLQSFLKTLRKDMSSSTSFAVQTVDGGANIQSSADAGIEADLDVEYTIGIATGVPATFLSVGNSVEFPTALIDTTTFLDGVKNPPSVMTTSYGSTETSFGSSLATRICNGYMALSSRGISVVFASGDGGVRGNHDTTDICSNNRFMPVFPAACPFVTSVGSTQGIPERAVNFTGGGFSSVFPAPTYQTTQVSSFLKTLPSNFRGNFTRSGRGYPDVAVQGWNFEVVIGGQTGLIGGTSASAPTFAAMIALVNDRLVAAGKPVLGFLNPFLYKNPAAFTDITTGHNSGLVCPASSVAFDAATGWDALTGLGTPIFSNLLAAAMAAH</sequence>
<dbReference type="CDD" id="cd04056">
    <property type="entry name" value="Peptidases_S53"/>
    <property type="match status" value="1"/>
</dbReference>
<evidence type="ECO:0000256" key="10">
    <source>
        <dbReference type="ARBA" id="ARBA00023145"/>
    </source>
</evidence>
<keyword evidence="5 11" id="KW-0645">Protease</keyword>
<keyword evidence="10" id="KW-0865">Zymogen</keyword>
<dbReference type="InterPro" id="IPR030400">
    <property type="entry name" value="Sedolisin_dom"/>
</dbReference>
<evidence type="ECO:0000313" key="14">
    <source>
        <dbReference type="EMBL" id="CAK5279197.1"/>
    </source>
</evidence>
<dbReference type="Proteomes" id="UP001295794">
    <property type="component" value="Unassembled WGS sequence"/>
</dbReference>
<reference evidence="14" key="1">
    <citation type="submission" date="2023-11" db="EMBL/GenBank/DDBJ databases">
        <authorList>
            <person name="De Vega J J."/>
            <person name="De Vega J J."/>
        </authorList>
    </citation>
    <scope>NUCLEOTIDE SEQUENCE</scope>
</reference>
<dbReference type="EC" id="3.4.14.10" evidence="4"/>
<evidence type="ECO:0000256" key="1">
    <source>
        <dbReference type="ARBA" id="ARBA00001910"/>
    </source>
</evidence>
<evidence type="ECO:0000256" key="4">
    <source>
        <dbReference type="ARBA" id="ARBA00012462"/>
    </source>
</evidence>
<dbReference type="PANTHER" id="PTHR14218">
    <property type="entry name" value="PROTEASE S8 TRIPEPTIDYL PEPTIDASE I CLN2"/>
    <property type="match status" value="1"/>
</dbReference>
<evidence type="ECO:0000256" key="8">
    <source>
        <dbReference type="ARBA" id="ARBA00022825"/>
    </source>
</evidence>
<evidence type="ECO:0000256" key="7">
    <source>
        <dbReference type="ARBA" id="ARBA00022801"/>
    </source>
</evidence>
<feature type="active site" description="Charge relay system" evidence="11">
    <location>
        <position position="287"/>
    </location>
</feature>
<dbReference type="GO" id="GO:0005576">
    <property type="term" value="C:extracellular region"/>
    <property type="evidence" value="ECO:0007669"/>
    <property type="project" value="UniProtKB-SubCell"/>
</dbReference>
<dbReference type="Gene3D" id="3.40.50.200">
    <property type="entry name" value="Peptidase S8/S53 domain"/>
    <property type="match status" value="1"/>
</dbReference>
<organism evidence="14 15">
    <name type="scientific">Mycena citricolor</name>
    <dbReference type="NCBI Taxonomy" id="2018698"/>
    <lineage>
        <taxon>Eukaryota</taxon>
        <taxon>Fungi</taxon>
        <taxon>Dikarya</taxon>
        <taxon>Basidiomycota</taxon>
        <taxon>Agaricomycotina</taxon>
        <taxon>Agaricomycetes</taxon>
        <taxon>Agaricomycetidae</taxon>
        <taxon>Agaricales</taxon>
        <taxon>Marasmiineae</taxon>
        <taxon>Mycenaceae</taxon>
        <taxon>Mycena</taxon>
    </lineage>
</organism>
<dbReference type="InterPro" id="IPR050819">
    <property type="entry name" value="Tripeptidyl-peptidase_I"/>
</dbReference>
<evidence type="ECO:0000259" key="13">
    <source>
        <dbReference type="PROSITE" id="PS51695"/>
    </source>
</evidence>
<dbReference type="GO" id="GO:0004252">
    <property type="term" value="F:serine-type endopeptidase activity"/>
    <property type="evidence" value="ECO:0007669"/>
    <property type="project" value="UniProtKB-UniRule"/>
</dbReference>
<dbReference type="SUPFAM" id="SSF52743">
    <property type="entry name" value="Subtilisin-like"/>
    <property type="match status" value="1"/>
</dbReference>
<keyword evidence="8 11" id="KW-0720">Serine protease</keyword>
<dbReference type="GO" id="GO:0046872">
    <property type="term" value="F:metal ion binding"/>
    <property type="evidence" value="ECO:0007669"/>
    <property type="project" value="UniProtKB-UniRule"/>
</dbReference>
<comment type="subcellular location">
    <subcellularLocation>
        <location evidence="3">Secreted</location>
        <location evidence="3">Extracellular space</location>
    </subcellularLocation>
</comment>
<feature type="binding site" evidence="11">
    <location>
        <position position="527"/>
    </location>
    <ligand>
        <name>Ca(2+)</name>
        <dbReference type="ChEBI" id="CHEBI:29108"/>
    </ligand>
</feature>
<proteinExistence type="predicted"/>
<evidence type="ECO:0000256" key="6">
    <source>
        <dbReference type="ARBA" id="ARBA00022723"/>
    </source>
</evidence>
<evidence type="ECO:0000256" key="12">
    <source>
        <dbReference type="SAM" id="SignalP"/>
    </source>
</evidence>
<dbReference type="AlphaFoldDB" id="A0AAD2HSC7"/>
<evidence type="ECO:0000256" key="3">
    <source>
        <dbReference type="ARBA" id="ARBA00004239"/>
    </source>
</evidence>
<comment type="function">
    <text evidence="2">Secreted tripeptidyl-peptidase which degrades proteins at acidic pHs and is involved in virulence.</text>
</comment>
<dbReference type="InterPro" id="IPR023828">
    <property type="entry name" value="Peptidase_S8_Ser-AS"/>
</dbReference>
<dbReference type="PROSITE" id="PS51695">
    <property type="entry name" value="SEDOLISIN"/>
    <property type="match status" value="1"/>
</dbReference>
<dbReference type="InterPro" id="IPR000209">
    <property type="entry name" value="Peptidase_S8/S53_dom"/>
</dbReference>
<dbReference type="GO" id="GO:0006508">
    <property type="term" value="P:proteolysis"/>
    <property type="evidence" value="ECO:0007669"/>
    <property type="project" value="UniProtKB-KW"/>
</dbReference>
<dbReference type="Pfam" id="PF09286">
    <property type="entry name" value="Pro-kuma_activ"/>
    <property type="match status" value="1"/>
</dbReference>
<evidence type="ECO:0000256" key="11">
    <source>
        <dbReference type="PROSITE-ProRule" id="PRU01032"/>
    </source>
</evidence>
<keyword evidence="12" id="KW-0732">Signal</keyword>